<keyword evidence="6" id="KW-1185">Reference proteome</keyword>
<dbReference type="RefSeq" id="WP_062827606.1">
    <property type="nucleotide sequence ID" value="NZ_BCSX01000007.1"/>
</dbReference>
<keyword evidence="3" id="KW-0804">Transcription</keyword>
<dbReference type="PANTHER" id="PTHR43537">
    <property type="entry name" value="TRANSCRIPTIONAL REGULATOR, GNTR FAMILY"/>
    <property type="match status" value="1"/>
</dbReference>
<feature type="domain" description="HTH gntR-type" evidence="4">
    <location>
        <begin position="8"/>
        <end position="78"/>
    </location>
</feature>
<dbReference type="InterPro" id="IPR008920">
    <property type="entry name" value="TF_FadR/GntR_C"/>
</dbReference>
<evidence type="ECO:0000313" key="5">
    <source>
        <dbReference type="EMBL" id="GAS86563.1"/>
    </source>
</evidence>
<evidence type="ECO:0000256" key="3">
    <source>
        <dbReference type="ARBA" id="ARBA00023163"/>
    </source>
</evidence>
<comment type="caution">
    <text evidence="5">The sequence shown here is derived from an EMBL/GenBank/DDBJ whole genome shotgun (WGS) entry which is preliminary data.</text>
</comment>
<dbReference type="SMART" id="SM00345">
    <property type="entry name" value="HTH_GNTR"/>
    <property type="match status" value="1"/>
</dbReference>
<dbReference type="AlphaFoldDB" id="A0A100VVA4"/>
<dbReference type="SUPFAM" id="SSF46785">
    <property type="entry name" value="Winged helix' DNA-binding domain"/>
    <property type="match status" value="1"/>
</dbReference>
<dbReference type="PROSITE" id="PS50949">
    <property type="entry name" value="HTH_GNTR"/>
    <property type="match status" value="1"/>
</dbReference>
<dbReference type="GO" id="GO:0003677">
    <property type="term" value="F:DNA binding"/>
    <property type="evidence" value="ECO:0007669"/>
    <property type="project" value="UniProtKB-KW"/>
</dbReference>
<name>A0A100VVA4_9MYCO</name>
<dbReference type="InterPro" id="IPR011711">
    <property type="entry name" value="GntR_C"/>
</dbReference>
<protein>
    <submittedName>
        <fullName evidence="5">GntR family transcriptional regulator</fullName>
    </submittedName>
</protein>
<reference evidence="6" key="1">
    <citation type="journal article" date="2016" name="Genome Announc.">
        <title>Draft Genome Sequences of Five Rapidly Growing Mycobacterium Species, M. thermoresistibile, M. fortuitum subsp. acetamidolyticum, M. canariasense, M. brisbanense, and M. novocastrense.</title>
        <authorList>
            <person name="Katahira K."/>
            <person name="Ogura Y."/>
            <person name="Gotoh Y."/>
            <person name="Hayashi T."/>
        </authorList>
    </citation>
    <scope>NUCLEOTIDE SEQUENCE [LARGE SCALE GENOMIC DNA]</scope>
    <source>
        <strain evidence="6">JCM15654</strain>
    </source>
</reference>
<dbReference type="InterPro" id="IPR036390">
    <property type="entry name" value="WH_DNA-bd_sf"/>
</dbReference>
<dbReference type="Pfam" id="PF00392">
    <property type="entry name" value="GntR"/>
    <property type="match status" value="1"/>
</dbReference>
<sequence length="245" mass="26574">MDLDLGAPTVTTDIARRLRARIRAGELSPGDRLPAERDLAKQMGVGRVSVREALRLLQAGGYVEVRRGATGGTFVTQLDLPYRNWLSEIRSGVGDVTDILDLRIGLEGQAAKLAATRRTDAELEAMAAAIEEMSTSDSRVSFRNSDARFHAALAQAARNPRLESAIASARGEMFAPLDALVYTEVVESSRAGHLAVYEAVRDGDADRARRAMEDHLEQTREELELLIFGKNAVDAVGPHPLPSAD</sequence>
<dbReference type="Proteomes" id="UP000069620">
    <property type="component" value="Unassembled WGS sequence"/>
</dbReference>
<evidence type="ECO:0000256" key="1">
    <source>
        <dbReference type="ARBA" id="ARBA00023015"/>
    </source>
</evidence>
<dbReference type="GO" id="GO:0003700">
    <property type="term" value="F:DNA-binding transcription factor activity"/>
    <property type="evidence" value="ECO:0007669"/>
    <property type="project" value="InterPro"/>
</dbReference>
<reference evidence="6" key="2">
    <citation type="submission" date="2016-02" db="EMBL/GenBank/DDBJ databases">
        <title>Draft genome sequence of five rapidly growing Mycobacterium species.</title>
        <authorList>
            <person name="Katahira K."/>
            <person name="Gotou Y."/>
            <person name="Iida K."/>
            <person name="Ogura Y."/>
            <person name="Hayashi T."/>
        </authorList>
    </citation>
    <scope>NUCLEOTIDE SEQUENCE [LARGE SCALE GENOMIC DNA]</scope>
    <source>
        <strain evidence="6">JCM15654</strain>
    </source>
</reference>
<dbReference type="SMART" id="SM00895">
    <property type="entry name" value="FCD"/>
    <property type="match status" value="1"/>
</dbReference>
<dbReference type="PANTHER" id="PTHR43537:SF5">
    <property type="entry name" value="UXU OPERON TRANSCRIPTIONAL REGULATOR"/>
    <property type="match status" value="1"/>
</dbReference>
<dbReference type="EMBL" id="BCSX01000007">
    <property type="protein sequence ID" value="GAS86563.1"/>
    <property type="molecule type" value="Genomic_DNA"/>
</dbReference>
<keyword evidence="1" id="KW-0805">Transcription regulation</keyword>
<dbReference type="InterPro" id="IPR000524">
    <property type="entry name" value="Tscrpt_reg_HTH_GntR"/>
</dbReference>
<organism evidence="5 6">
    <name type="scientific">Mycolicibacterium brisbanense</name>
    <dbReference type="NCBI Taxonomy" id="146020"/>
    <lineage>
        <taxon>Bacteria</taxon>
        <taxon>Bacillati</taxon>
        <taxon>Actinomycetota</taxon>
        <taxon>Actinomycetes</taxon>
        <taxon>Mycobacteriales</taxon>
        <taxon>Mycobacteriaceae</taxon>
        <taxon>Mycolicibacterium</taxon>
    </lineage>
</organism>
<dbReference type="OrthoDB" id="9784718at2"/>
<evidence type="ECO:0000256" key="2">
    <source>
        <dbReference type="ARBA" id="ARBA00023125"/>
    </source>
</evidence>
<dbReference type="CDD" id="cd07377">
    <property type="entry name" value="WHTH_GntR"/>
    <property type="match status" value="1"/>
</dbReference>
<dbReference type="Gene3D" id="1.10.10.10">
    <property type="entry name" value="Winged helix-like DNA-binding domain superfamily/Winged helix DNA-binding domain"/>
    <property type="match status" value="1"/>
</dbReference>
<accession>A0A100VVA4</accession>
<dbReference type="InterPro" id="IPR036388">
    <property type="entry name" value="WH-like_DNA-bd_sf"/>
</dbReference>
<evidence type="ECO:0000313" key="6">
    <source>
        <dbReference type="Proteomes" id="UP000069620"/>
    </source>
</evidence>
<dbReference type="STRING" id="146020.RMCB_0659"/>
<dbReference type="SUPFAM" id="SSF48008">
    <property type="entry name" value="GntR ligand-binding domain-like"/>
    <property type="match status" value="1"/>
</dbReference>
<gene>
    <name evidence="5" type="ORF">RMCB_0659</name>
</gene>
<keyword evidence="2" id="KW-0238">DNA-binding</keyword>
<proteinExistence type="predicted"/>
<dbReference type="PRINTS" id="PR00035">
    <property type="entry name" value="HTHGNTR"/>
</dbReference>
<dbReference type="Pfam" id="PF07729">
    <property type="entry name" value="FCD"/>
    <property type="match status" value="1"/>
</dbReference>
<dbReference type="Gene3D" id="1.20.120.530">
    <property type="entry name" value="GntR ligand-binding domain-like"/>
    <property type="match status" value="1"/>
</dbReference>
<evidence type="ECO:0000259" key="4">
    <source>
        <dbReference type="PROSITE" id="PS50949"/>
    </source>
</evidence>